<dbReference type="SUPFAM" id="SSF48576">
    <property type="entry name" value="Terpenoid synthases"/>
    <property type="match status" value="1"/>
</dbReference>
<evidence type="ECO:0000256" key="1">
    <source>
        <dbReference type="ARBA" id="ARBA00001946"/>
    </source>
</evidence>
<keyword evidence="2" id="KW-0479">Metal-binding</keyword>
<dbReference type="Gene3D" id="1.10.600.10">
    <property type="entry name" value="Farnesyl Diphosphate Synthase"/>
    <property type="match status" value="1"/>
</dbReference>
<sequence>MKSQIRAYFAEAQWFHSQHVPTMEEYMNVALVTSAYQMLATISFVGMRDVANEEAFKWLFSGPKIVTASAIVCRLMDDIVSHKFEQKRGHVASAIECYMKQHNATEEEAVKEFRKQISDAWKDINEECLYPTPAAMPLLTRILNLARVIDVVYKTEDGYTHAGVMLKDSVASLLIDPVPL</sequence>
<dbReference type="STRING" id="93759.A0A1R3KBR7"/>
<evidence type="ECO:0000313" key="6">
    <source>
        <dbReference type="Proteomes" id="UP000187203"/>
    </source>
</evidence>
<dbReference type="OrthoDB" id="1877784at2759"/>
<dbReference type="Proteomes" id="UP000187203">
    <property type="component" value="Unassembled WGS sequence"/>
</dbReference>
<keyword evidence="6" id="KW-1185">Reference proteome</keyword>
<accession>A0A1R3KBR7</accession>
<comment type="cofactor">
    <cofactor evidence="1">
        <name>Mg(2+)</name>
        <dbReference type="ChEBI" id="CHEBI:18420"/>
    </cofactor>
</comment>
<proteinExistence type="predicted"/>
<evidence type="ECO:0000259" key="4">
    <source>
        <dbReference type="Pfam" id="PF03936"/>
    </source>
</evidence>
<evidence type="ECO:0000256" key="3">
    <source>
        <dbReference type="ARBA" id="ARBA00023239"/>
    </source>
</evidence>
<protein>
    <recommendedName>
        <fullName evidence="4">Terpene synthase metal-binding domain-containing protein</fullName>
    </recommendedName>
</protein>
<dbReference type="InterPro" id="IPR050148">
    <property type="entry name" value="Terpene_synthase-like"/>
</dbReference>
<dbReference type="AlphaFoldDB" id="A0A1R3KBR7"/>
<name>A0A1R3KBR7_9ROSI</name>
<dbReference type="PANTHER" id="PTHR31225">
    <property type="entry name" value="OS04G0344100 PROTEIN-RELATED"/>
    <property type="match status" value="1"/>
</dbReference>
<feature type="domain" description="Terpene synthase metal-binding" evidence="4">
    <location>
        <begin position="1"/>
        <end position="123"/>
    </location>
</feature>
<organism evidence="5 6">
    <name type="scientific">Corchorus olitorius</name>
    <dbReference type="NCBI Taxonomy" id="93759"/>
    <lineage>
        <taxon>Eukaryota</taxon>
        <taxon>Viridiplantae</taxon>
        <taxon>Streptophyta</taxon>
        <taxon>Embryophyta</taxon>
        <taxon>Tracheophyta</taxon>
        <taxon>Spermatophyta</taxon>
        <taxon>Magnoliopsida</taxon>
        <taxon>eudicotyledons</taxon>
        <taxon>Gunneridae</taxon>
        <taxon>Pentapetalae</taxon>
        <taxon>rosids</taxon>
        <taxon>malvids</taxon>
        <taxon>Malvales</taxon>
        <taxon>Malvaceae</taxon>
        <taxon>Grewioideae</taxon>
        <taxon>Apeibeae</taxon>
        <taxon>Corchorus</taxon>
    </lineage>
</organism>
<dbReference type="GO" id="GO:0000287">
    <property type="term" value="F:magnesium ion binding"/>
    <property type="evidence" value="ECO:0007669"/>
    <property type="project" value="InterPro"/>
</dbReference>
<keyword evidence="3" id="KW-0456">Lyase</keyword>
<dbReference type="GO" id="GO:0016114">
    <property type="term" value="P:terpenoid biosynthetic process"/>
    <property type="evidence" value="ECO:0007669"/>
    <property type="project" value="InterPro"/>
</dbReference>
<dbReference type="InterPro" id="IPR008949">
    <property type="entry name" value="Isoprenoid_synthase_dom_sf"/>
</dbReference>
<dbReference type="EMBL" id="AWUE01014245">
    <property type="protein sequence ID" value="OMP04547.1"/>
    <property type="molecule type" value="Genomic_DNA"/>
</dbReference>
<evidence type="ECO:0000313" key="5">
    <source>
        <dbReference type="EMBL" id="OMP04547.1"/>
    </source>
</evidence>
<dbReference type="GO" id="GO:0010333">
    <property type="term" value="F:terpene synthase activity"/>
    <property type="evidence" value="ECO:0007669"/>
    <property type="project" value="InterPro"/>
</dbReference>
<reference evidence="6" key="1">
    <citation type="submission" date="2013-09" db="EMBL/GenBank/DDBJ databases">
        <title>Corchorus olitorius genome sequencing.</title>
        <authorList>
            <person name="Alam M."/>
            <person name="Haque M.S."/>
            <person name="Islam M.S."/>
            <person name="Emdad E.M."/>
            <person name="Islam M.M."/>
            <person name="Ahmed B."/>
            <person name="Halim A."/>
            <person name="Hossen Q.M.M."/>
            <person name="Hossain M.Z."/>
            <person name="Ahmed R."/>
            <person name="Khan M.M."/>
            <person name="Islam R."/>
            <person name="Rashid M.M."/>
            <person name="Khan S.A."/>
            <person name="Rahman M.S."/>
            <person name="Alam M."/>
            <person name="Yahiya A.S."/>
            <person name="Khan M.S."/>
            <person name="Azam M.S."/>
            <person name="Haque T."/>
            <person name="Lashkar M.Z.H."/>
            <person name="Akhand A.I."/>
            <person name="Morshed G."/>
            <person name="Roy S."/>
            <person name="Uddin K.S."/>
            <person name="Rabeya T."/>
            <person name="Hossain A.S."/>
            <person name="Chowdhury A."/>
            <person name="Snigdha A.R."/>
            <person name="Mortoza M.S."/>
            <person name="Matin S.A."/>
            <person name="Hoque S.M.E."/>
            <person name="Islam M.K."/>
            <person name="Roy D.K."/>
            <person name="Haider R."/>
            <person name="Moosa M.M."/>
            <person name="Elias S.M."/>
            <person name="Hasan A.M."/>
            <person name="Jahan S."/>
            <person name="Shafiuddin M."/>
            <person name="Mahmood N."/>
            <person name="Shommy N.S."/>
        </authorList>
    </citation>
    <scope>NUCLEOTIDE SEQUENCE [LARGE SCALE GENOMIC DNA]</scope>
    <source>
        <strain evidence="6">cv. O-4</strain>
    </source>
</reference>
<dbReference type="InterPro" id="IPR005630">
    <property type="entry name" value="Terpene_synthase_metal-bd"/>
</dbReference>
<evidence type="ECO:0000256" key="2">
    <source>
        <dbReference type="ARBA" id="ARBA00022723"/>
    </source>
</evidence>
<gene>
    <name evidence="5" type="ORF">COLO4_09546</name>
</gene>
<comment type="caution">
    <text evidence="5">The sequence shown here is derived from an EMBL/GenBank/DDBJ whole genome shotgun (WGS) entry which is preliminary data.</text>
</comment>
<dbReference type="PANTHER" id="PTHR31225:SF221">
    <property type="entry name" value="(-)-GERMACRENE D SYNTHASE"/>
    <property type="match status" value="1"/>
</dbReference>
<dbReference type="Pfam" id="PF03936">
    <property type="entry name" value="Terpene_synth_C"/>
    <property type="match status" value="1"/>
</dbReference>